<dbReference type="Gene3D" id="2.40.33.10">
    <property type="entry name" value="PK beta-barrel domain-like"/>
    <property type="match status" value="1"/>
</dbReference>
<dbReference type="GO" id="GO:0030955">
    <property type="term" value="F:potassium ion binding"/>
    <property type="evidence" value="ECO:0007669"/>
    <property type="project" value="InterPro"/>
</dbReference>
<evidence type="ECO:0000259" key="14">
    <source>
        <dbReference type="Pfam" id="PF00224"/>
    </source>
</evidence>
<organism evidence="16 17">
    <name type="scientific">Giardia muris</name>
    <dbReference type="NCBI Taxonomy" id="5742"/>
    <lineage>
        <taxon>Eukaryota</taxon>
        <taxon>Metamonada</taxon>
        <taxon>Diplomonadida</taxon>
        <taxon>Hexamitidae</taxon>
        <taxon>Giardiinae</taxon>
        <taxon>Giardia</taxon>
    </lineage>
</organism>
<dbReference type="InterPro" id="IPR015793">
    <property type="entry name" value="Pyrv_Knase_brl"/>
</dbReference>
<dbReference type="GO" id="GO:0016301">
    <property type="term" value="F:kinase activity"/>
    <property type="evidence" value="ECO:0007669"/>
    <property type="project" value="UniProtKB-KW"/>
</dbReference>
<evidence type="ECO:0000256" key="2">
    <source>
        <dbReference type="ARBA" id="ARBA00004997"/>
    </source>
</evidence>
<evidence type="ECO:0000256" key="4">
    <source>
        <dbReference type="ARBA" id="ARBA00012142"/>
    </source>
</evidence>
<evidence type="ECO:0000256" key="9">
    <source>
        <dbReference type="ARBA" id="ARBA00022840"/>
    </source>
</evidence>
<keyword evidence="11 13" id="KW-0324">Glycolysis</keyword>
<dbReference type="GO" id="GO:0000287">
    <property type="term" value="F:magnesium ion binding"/>
    <property type="evidence" value="ECO:0007669"/>
    <property type="project" value="InterPro"/>
</dbReference>
<dbReference type="SUPFAM" id="SSF51621">
    <property type="entry name" value="Phosphoenolpyruvate/pyruvate domain"/>
    <property type="match status" value="1"/>
</dbReference>
<dbReference type="InterPro" id="IPR015795">
    <property type="entry name" value="Pyrv_Knase_C"/>
</dbReference>
<dbReference type="Pfam" id="PF02887">
    <property type="entry name" value="PK_C"/>
    <property type="match status" value="1"/>
</dbReference>
<dbReference type="GO" id="GO:0005524">
    <property type="term" value="F:ATP binding"/>
    <property type="evidence" value="ECO:0007669"/>
    <property type="project" value="UniProtKB-KW"/>
</dbReference>
<dbReference type="SUPFAM" id="SSF50800">
    <property type="entry name" value="PK beta-barrel domain-like"/>
    <property type="match status" value="1"/>
</dbReference>
<comment type="similarity">
    <text evidence="3 13">Belongs to the pyruvate kinase family.</text>
</comment>
<dbReference type="InterPro" id="IPR001697">
    <property type="entry name" value="Pyr_Knase"/>
</dbReference>
<reference evidence="16 17" key="1">
    <citation type="submission" date="2019-05" db="EMBL/GenBank/DDBJ databases">
        <title>The compact genome of Giardia muris reveals important steps in the evolution of intestinal protozoan parasites.</title>
        <authorList>
            <person name="Xu F."/>
            <person name="Jimenez-Gonzalez A."/>
            <person name="Einarsson E."/>
            <person name="Astvaldsson A."/>
            <person name="Peirasmaki D."/>
            <person name="Eckmann L."/>
            <person name="Andersson J.O."/>
            <person name="Svard S.G."/>
            <person name="Jerlstrom-Hultqvist J."/>
        </authorList>
    </citation>
    <scope>NUCLEOTIDE SEQUENCE [LARGE SCALE GENOMIC DNA]</scope>
    <source>
        <strain evidence="16 17">Roberts-Thomson</strain>
    </source>
</reference>
<comment type="catalytic activity">
    <reaction evidence="13">
        <text>pyruvate + ATP = phosphoenolpyruvate + ADP + H(+)</text>
        <dbReference type="Rhea" id="RHEA:18157"/>
        <dbReference type="ChEBI" id="CHEBI:15361"/>
        <dbReference type="ChEBI" id="CHEBI:15378"/>
        <dbReference type="ChEBI" id="CHEBI:30616"/>
        <dbReference type="ChEBI" id="CHEBI:58702"/>
        <dbReference type="ChEBI" id="CHEBI:456216"/>
        <dbReference type="EC" id="2.7.1.40"/>
    </reaction>
</comment>
<dbReference type="GO" id="GO:0004743">
    <property type="term" value="F:pyruvate kinase activity"/>
    <property type="evidence" value="ECO:0007669"/>
    <property type="project" value="UniProtKB-EC"/>
</dbReference>
<comment type="pathway">
    <text evidence="2 13">Carbohydrate degradation; glycolysis; pyruvate from D-glyceraldehyde 3-phosphate: step 5/5.</text>
</comment>
<keyword evidence="7" id="KW-0547">Nucleotide-binding</keyword>
<comment type="caution">
    <text evidence="16">The sequence shown here is derived from an EMBL/GenBank/DDBJ whole genome shotgun (WGS) entry which is preliminary data.</text>
</comment>
<evidence type="ECO:0000256" key="8">
    <source>
        <dbReference type="ARBA" id="ARBA00022777"/>
    </source>
</evidence>
<gene>
    <name evidence="16" type="ORF">GMRT_14884</name>
</gene>
<protein>
    <recommendedName>
        <fullName evidence="4 13">Pyruvate kinase</fullName>
        <ecNumber evidence="4 13">2.7.1.40</ecNumber>
    </recommendedName>
</protein>
<feature type="domain" description="Pyruvate kinase C-terminal" evidence="15">
    <location>
        <begin position="414"/>
        <end position="514"/>
    </location>
</feature>
<sequence>MHAIHERAAKGYPGKLTAANLIAAPAYGGEDAPPYRRGKVIVTLGPGCNTREAIAQMLTDGVDAFRIMMAKATNEENLRLFNLVREVADEQKKFVPIIASLQGPKFRIARFPDDNVISLQEGQEITFCHCRDQTCGKPNTICINDDIVFTELAVGDELVFRHAKLVIQVTAIASTKDSCVATVLTRGSTRVTGGSSFRVATKFTTLAPLTDVDYGHLDFIAEKMPVDWICLSHINTLQDIRIVESYLESLEKRHPGFAARILMKVETALAVSNLRETIKHVDGVIVARGALCEEMELGYVPVAQKTIIGIAREFGKPSYVASSVCDSMYDNIIPTRAEVSDVNNALADGCDGLVLCRETAIGEFAIQAARYLIEIVTATETDPLDATYCGKLLSDGHGHGSPQPTLGPFIAQDGISISAVAMAKSLKAKCICVFSIKGGSALRLVRQRPGVPIIVFTAAPSAARWMSMLWGVKVFVVQRLKGVCLVKAVCDEILPTLGFVEKGDHVVLIAGSFLDASANPESIGVIHRGTNHIVAHKVGFGACSK</sequence>
<dbReference type="PRINTS" id="PR01050">
    <property type="entry name" value="PYRUVTKNASE"/>
</dbReference>
<name>A0A4Z1T3M1_GIAMU</name>
<feature type="domain" description="Pyruvate kinase barrel" evidence="14">
    <location>
        <begin position="36"/>
        <end position="368"/>
    </location>
</feature>
<dbReference type="Gene3D" id="3.20.20.60">
    <property type="entry name" value="Phosphoenolpyruvate-binding domains"/>
    <property type="match status" value="1"/>
</dbReference>
<evidence type="ECO:0000256" key="11">
    <source>
        <dbReference type="ARBA" id="ARBA00023152"/>
    </source>
</evidence>
<dbReference type="InterPro" id="IPR011037">
    <property type="entry name" value="Pyrv_Knase-like_insert_dom_sf"/>
</dbReference>
<evidence type="ECO:0000256" key="12">
    <source>
        <dbReference type="ARBA" id="ARBA00023317"/>
    </source>
</evidence>
<keyword evidence="17" id="KW-1185">Reference proteome</keyword>
<evidence type="ECO:0000256" key="10">
    <source>
        <dbReference type="ARBA" id="ARBA00022842"/>
    </source>
</evidence>
<dbReference type="OrthoDB" id="108365at2759"/>
<dbReference type="EC" id="2.7.1.40" evidence="4 13"/>
<comment type="cofactor">
    <cofactor evidence="1">
        <name>K(+)</name>
        <dbReference type="ChEBI" id="CHEBI:29103"/>
    </cofactor>
</comment>
<dbReference type="Pfam" id="PF00224">
    <property type="entry name" value="PK"/>
    <property type="match status" value="1"/>
</dbReference>
<evidence type="ECO:0000256" key="13">
    <source>
        <dbReference type="RuleBase" id="RU000504"/>
    </source>
</evidence>
<proteinExistence type="inferred from homology"/>
<evidence type="ECO:0000256" key="1">
    <source>
        <dbReference type="ARBA" id="ARBA00001958"/>
    </source>
</evidence>
<evidence type="ECO:0000256" key="6">
    <source>
        <dbReference type="ARBA" id="ARBA00022723"/>
    </source>
</evidence>
<dbReference type="VEuPathDB" id="GiardiaDB:GMRT_14884"/>
<dbReference type="UniPathway" id="UPA00109">
    <property type="reaction ID" value="UER00188"/>
</dbReference>
<keyword evidence="5 13" id="KW-0808">Transferase</keyword>
<keyword evidence="12 16" id="KW-0670">Pyruvate</keyword>
<keyword evidence="6" id="KW-0479">Metal-binding</keyword>
<dbReference type="PANTHER" id="PTHR11817">
    <property type="entry name" value="PYRUVATE KINASE"/>
    <property type="match status" value="1"/>
</dbReference>
<dbReference type="Proteomes" id="UP000315496">
    <property type="component" value="Chromosome 4"/>
</dbReference>
<evidence type="ECO:0000256" key="3">
    <source>
        <dbReference type="ARBA" id="ARBA00008663"/>
    </source>
</evidence>
<keyword evidence="9" id="KW-0067">ATP-binding</keyword>
<evidence type="ECO:0000259" key="15">
    <source>
        <dbReference type="Pfam" id="PF02887"/>
    </source>
</evidence>
<dbReference type="EMBL" id="VDLU01000004">
    <property type="protein sequence ID" value="TNJ26991.1"/>
    <property type="molecule type" value="Genomic_DNA"/>
</dbReference>
<evidence type="ECO:0000313" key="17">
    <source>
        <dbReference type="Proteomes" id="UP000315496"/>
    </source>
</evidence>
<evidence type="ECO:0000256" key="7">
    <source>
        <dbReference type="ARBA" id="ARBA00022741"/>
    </source>
</evidence>
<keyword evidence="8 13" id="KW-0418">Kinase</keyword>
<dbReference type="InterPro" id="IPR015806">
    <property type="entry name" value="Pyrv_Knase_insert_dom_sf"/>
</dbReference>
<dbReference type="AlphaFoldDB" id="A0A4Z1T3M1"/>
<keyword evidence="10 13" id="KW-0460">Magnesium</keyword>
<dbReference type="SUPFAM" id="SSF52935">
    <property type="entry name" value="PK C-terminal domain-like"/>
    <property type="match status" value="1"/>
</dbReference>
<dbReference type="InterPro" id="IPR036918">
    <property type="entry name" value="Pyrv_Knase_C_sf"/>
</dbReference>
<dbReference type="InterPro" id="IPR015813">
    <property type="entry name" value="Pyrv/PenolPyrv_kinase-like_dom"/>
</dbReference>
<evidence type="ECO:0000256" key="5">
    <source>
        <dbReference type="ARBA" id="ARBA00022679"/>
    </source>
</evidence>
<dbReference type="Gene3D" id="3.40.1380.20">
    <property type="entry name" value="Pyruvate kinase, C-terminal domain"/>
    <property type="match status" value="1"/>
</dbReference>
<accession>A0A4Z1T3M1</accession>
<evidence type="ECO:0000313" key="16">
    <source>
        <dbReference type="EMBL" id="TNJ26991.1"/>
    </source>
</evidence>
<dbReference type="InterPro" id="IPR040442">
    <property type="entry name" value="Pyrv_kinase-like_dom_sf"/>
</dbReference>